<dbReference type="GO" id="GO:0016787">
    <property type="term" value="F:hydrolase activity"/>
    <property type="evidence" value="ECO:0007669"/>
    <property type="project" value="UniProtKB-UniRule"/>
</dbReference>
<sequence>MDRIPDLIFETIVLSGGGTKGIYILGSLHCYYEKGKYVPSEVKTYIGTSVGSVISLLLVCGYLPIEIFKNIYLMDSFFDIRQDNISFLDVITNVFKNMGLIPIDSLISKIENMIKIKLNVKEIPTLEQLYETTKKELICVTTNISERRVEYFNHKDHPNLKCTDAVKMSCNIPLMFQKIRYNNCYYVDGAMVNNFAVDHVDKKTNKILGIYLPNNDPPSDEGLGGYLGHIILSMQDEMYRVRSRNIGDNITVIVIYGEKNDGMMEVNISSEKKMKMFLDGIKVGKIKDSEEFIQVEGLEDPNLDKFKFDPKEWNAGWSDDSDYLDPD</sequence>
<proteinExistence type="predicted"/>
<feature type="short sequence motif" description="GXSXG" evidence="2">
    <location>
        <begin position="47"/>
        <end position="51"/>
    </location>
</feature>
<keyword evidence="1 2" id="KW-0443">Lipid metabolism</keyword>
<feature type="transmembrane region" description="Helical" evidence="3">
    <location>
        <begin position="7"/>
        <end position="25"/>
    </location>
</feature>
<keyword evidence="3" id="KW-0472">Membrane</keyword>
<keyword evidence="2" id="KW-0378">Hydrolase</keyword>
<dbReference type="InterPro" id="IPR002641">
    <property type="entry name" value="PNPLA_dom"/>
</dbReference>
<protein>
    <submittedName>
        <fullName evidence="5">Patatin-like phospholipase</fullName>
    </submittedName>
</protein>
<evidence type="ECO:0000256" key="1">
    <source>
        <dbReference type="ARBA" id="ARBA00023098"/>
    </source>
</evidence>
<organism evidence="5">
    <name type="scientific">Marseillevirus LCMAC101</name>
    <dbReference type="NCBI Taxonomy" id="2506602"/>
    <lineage>
        <taxon>Viruses</taxon>
        <taxon>Varidnaviria</taxon>
        <taxon>Bamfordvirae</taxon>
        <taxon>Nucleocytoviricota</taxon>
        <taxon>Megaviricetes</taxon>
        <taxon>Pimascovirales</taxon>
        <taxon>Pimascovirales incertae sedis</taxon>
        <taxon>Marseilleviridae</taxon>
    </lineage>
</organism>
<feature type="short sequence motif" description="DGA/G" evidence="2">
    <location>
        <begin position="188"/>
        <end position="190"/>
    </location>
</feature>
<evidence type="ECO:0000256" key="3">
    <source>
        <dbReference type="SAM" id="Phobius"/>
    </source>
</evidence>
<dbReference type="Pfam" id="PF01734">
    <property type="entry name" value="Patatin"/>
    <property type="match status" value="1"/>
</dbReference>
<dbReference type="InterPro" id="IPR016035">
    <property type="entry name" value="Acyl_Trfase/lysoPLipase"/>
</dbReference>
<evidence type="ECO:0000259" key="4">
    <source>
        <dbReference type="PROSITE" id="PS51635"/>
    </source>
</evidence>
<evidence type="ECO:0000256" key="2">
    <source>
        <dbReference type="PROSITE-ProRule" id="PRU01161"/>
    </source>
</evidence>
<dbReference type="SUPFAM" id="SSF52151">
    <property type="entry name" value="FabD/lysophospholipase-like"/>
    <property type="match status" value="1"/>
</dbReference>
<feature type="transmembrane region" description="Helical" evidence="3">
    <location>
        <begin position="45"/>
        <end position="65"/>
    </location>
</feature>
<feature type="short sequence motif" description="GXGXXG" evidence="2">
    <location>
        <begin position="16"/>
        <end position="21"/>
    </location>
</feature>
<gene>
    <name evidence="5" type="ORF">LCMAC101_07420</name>
</gene>
<dbReference type="PROSITE" id="PS51635">
    <property type="entry name" value="PNPLA"/>
    <property type="match status" value="1"/>
</dbReference>
<keyword evidence="3" id="KW-1133">Transmembrane helix</keyword>
<dbReference type="PANTHER" id="PTHR46394:SF1">
    <property type="entry name" value="PNPLA DOMAIN-CONTAINING PROTEIN"/>
    <property type="match status" value="1"/>
</dbReference>
<dbReference type="PANTHER" id="PTHR46394">
    <property type="entry name" value="ANNEXIN"/>
    <property type="match status" value="1"/>
</dbReference>
<dbReference type="GO" id="GO:0016042">
    <property type="term" value="P:lipid catabolic process"/>
    <property type="evidence" value="ECO:0007669"/>
    <property type="project" value="UniProtKB-UniRule"/>
</dbReference>
<feature type="active site" description="Proton acceptor" evidence="2">
    <location>
        <position position="188"/>
    </location>
</feature>
<dbReference type="Gene3D" id="3.40.1090.10">
    <property type="entry name" value="Cytosolic phospholipase A2 catalytic domain"/>
    <property type="match status" value="1"/>
</dbReference>
<accession>A0A481YT77</accession>
<reference evidence="5" key="1">
    <citation type="journal article" date="2019" name="MBio">
        <title>Virus Genomes from Deep Sea Sediments Expand the Ocean Megavirome and Support Independent Origins of Viral Gigantism.</title>
        <authorList>
            <person name="Backstrom D."/>
            <person name="Yutin N."/>
            <person name="Jorgensen S.L."/>
            <person name="Dharamshi J."/>
            <person name="Homa F."/>
            <person name="Zaremba-Niedwiedzka K."/>
            <person name="Spang A."/>
            <person name="Wolf Y.I."/>
            <person name="Koonin E.V."/>
            <person name="Ettema T.J."/>
        </authorList>
    </citation>
    <scope>NUCLEOTIDE SEQUENCE</scope>
</reference>
<keyword evidence="3" id="KW-0812">Transmembrane</keyword>
<evidence type="ECO:0000313" key="5">
    <source>
        <dbReference type="EMBL" id="QBK86147.1"/>
    </source>
</evidence>
<feature type="domain" description="PNPLA" evidence="4">
    <location>
        <begin position="12"/>
        <end position="201"/>
    </location>
</feature>
<feature type="active site" description="Nucleophile" evidence="2">
    <location>
        <position position="49"/>
    </location>
</feature>
<keyword evidence="2" id="KW-0442">Lipid degradation</keyword>
<dbReference type="EMBL" id="MK500331">
    <property type="protein sequence ID" value="QBK86147.1"/>
    <property type="molecule type" value="Genomic_DNA"/>
</dbReference>
<dbReference type="InterPro" id="IPR052580">
    <property type="entry name" value="Lipid_Hydrolase"/>
</dbReference>
<name>A0A481YT77_9VIRU</name>